<dbReference type="AlphaFoldDB" id="A0A8J2L9G5"/>
<name>A0A8J2L9G5_9HEXA</name>
<keyword evidence="1" id="KW-0812">Transmembrane</keyword>
<organism evidence="2 3">
    <name type="scientific">Allacma fusca</name>
    <dbReference type="NCBI Taxonomy" id="39272"/>
    <lineage>
        <taxon>Eukaryota</taxon>
        <taxon>Metazoa</taxon>
        <taxon>Ecdysozoa</taxon>
        <taxon>Arthropoda</taxon>
        <taxon>Hexapoda</taxon>
        <taxon>Collembola</taxon>
        <taxon>Symphypleona</taxon>
        <taxon>Sminthuridae</taxon>
        <taxon>Allacma</taxon>
    </lineage>
</organism>
<proteinExistence type="predicted"/>
<feature type="non-terminal residue" evidence="2">
    <location>
        <position position="1"/>
    </location>
</feature>
<evidence type="ECO:0000313" key="2">
    <source>
        <dbReference type="EMBL" id="CAG7828246.1"/>
    </source>
</evidence>
<sequence>IFGLGNTIWLNIISLVVITFALAAASIPACEACLLYTLEAGHPDGVATYAIVSSLIATTYSAGAAIGAFSAGYLVEEIG</sequence>
<dbReference type="Proteomes" id="UP000708208">
    <property type="component" value="Unassembled WGS sequence"/>
</dbReference>
<evidence type="ECO:0000313" key="3">
    <source>
        <dbReference type="Proteomes" id="UP000708208"/>
    </source>
</evidence>
<gene>
    <name evidence="2" type="ORF">AFUS01_LOCUS38188</name>
</gene>
<feature type="transmembrane region" description="Helical" evidence="1">
    <location>
        <begin position="12"/>
        <end position="37"/>
    </location>
</feature>
<protein>
    <submittedName>
        <fullName evidence="2">Uncharacterized protein</fullName>
    </submittedName>
</protein>
<feature type="transmembrane region" description="Helical" evidence="1">
    <location>
        <begin position="49"/>
        <end position="75"/>
    </location>
</feature>
<comment type="caution">
    <text evidence="2">The sequence shown here is derived from an EMBL/GenBank/DDBJ whole genome shotgun (WGS) entry which is preliminary data.</text>
</comment>
<evidence type="ECO:0000256" key="1">
    <source>
        <dbReference type="SAM" id="Phobius"/>
    </source>
</evidence>
<dbReference type="EMBL" id="CAJVCH010546782">
    <property type="protein sequence ID" value="CAG7828246.1"/>
    <property type="molecule type" value="Genomic_DNA"/>
</dbReference>
<keyword evidence="3" id="KW-1185">Reference proteome</keyword>
<keyword evidence="1" id="KW-1133">Transmembrane helix</keyword>
<reference evidence="2" key="1">
    <citation type="submission" date="2021-06" db="EMBL/GenBank/DDBJ databases">
        <authorList>
            <person name="Hodson N. C."/>
            <person name="Mongue J. A."/>
            <person name="Jaron S. K."/>
        </authorList>
    </citation>
    <scope>NUCLEOTIDE SEQUENCE</scope>
</reference>
<accession>A0A8J2L9G5</accession>
<keyword evidence="1" id="KW-0472">Membrane</keyword>
<feature type="non-terminal residue" evidence="2">
    <location>
        <position position="79"/>
    </location>
</feature>